<comment type="subcellular location">
    <subcellularLocation>
        <location evidence="2">Cytoplasm</location>
    </subcellularLocation>
    <subcellularLocation>
        <location evidence="1">Lysosome</location>
    </subcellularLocation>
</comment>
<dbReference type="InterPro" id="IPR024135">
    <property type="entry name" value="LAMTOR5"/>
</dbReference>
<comment type="similarity">
    <text evidence="3">Belongs to the LAMTOR5 family.</text>
</comment>
<evidence type="ECO:0000256" key="6">
    <source>
        <dbReference type="ARBA" id="ARBA00032692"/>
    </source>
</evidence>
<evidence type="ECO:0000313" key="8">
    <source>
        <dbReference type="Proteomes" id="UP001307889"/>
    </source>
</evidence>
<evidence type="ECO:0000256" key="4">
    <source>
        <dbReference type="ARBA" id="ARBA00022490"/>
    </source>
</evidence>
<name>A0ABN7B2B5_9HEMI</name>
<evidence type="ECO:0000256" key="5">
    <source>
        <dbReference type="ARBA" id="ARBA00023228"/>
    </source>
</evidence>
<evidence type="ECO:0000256" key="2">
    <source>
        <dbReference type="ARBA" id="ARBA00004496"/>
    </source>
</evidence>
<dbReference type="PROSITE" id="PS00213">
    <property type="entry name" value="LIPOCALIN"/>
    <property type="match status" value="1"/>
</dbReference>
<dbReference type="Pfam" id="PF16672">
    <property type="entry name" value="LAMTOR5"/>
    <property type="match status" value="1"/>
</dbReference>
<proteinExistence type="inferred from homology"/>
<evidence type="ECO:0000313" key="7">
    <source>
        <dbReference type="EMBL" id="BES98559.1"/>
    </source>
</evidence>
<gene>
    <name evidence="7" type="ORF">NTJ_11375</name>
</gene>
<protein>
    <recommendedName>
        <fullName evidence="6">Late endosomal/lysosomal adaptor and MAPK and MTOR activator 5</fullName>
    </recommendedName>
</protein>
<evidence type="ECO:0000256" key="3">
    <source>
        <dbReference type="ARBA" id="ARBA00007795"/>
    </source>
</evidence>
<accession>A0ABN7B2B5</accession>
<sequence>MEANLKAEFDELMKNENVTGYIATNDNGLCLMASPNVNEELSGVWYSIARLASQIESGGEDPLINFQGETKQCLIKKEDSVTTTVFMNR</sequence>
<keyword evidence="5" id="KW-0458">Lysosome</keyword>
<reference evidence="7 8" key="1">
    <citation type="submission" date="2023-09" db="EMBL/GenBank/DDBJ databases">
        <title>Nesidiocoris tenuis whole genome shotgun sequence.</title>
        <authorList>
            <person name="Shibata T."/>
            <person name="Shimoda M."/>
            <person name="Kobayashi T."/>
            <person name="Uehara T."/>
        </authorList>
    </citation>
    <scope>NUCLEOTIDE SEQUENCE [LARGE SCALE GENOMIC DNA]</scope>
    <source>
        <strain evidence="7 8">Japan</strain>
    </source>
</reference>
<dbReference type="PANTHER" id="PTHR13342">
    <property type="entry name" value="RAGULATOR COMPLEX PROTEIN LAMTOR5"/>
    <property type="match status" value="1"/>
</dbReference>
<evidence type="ECO:0000256" key="1">
    <source>
        <dbReference type="ARBA" id="ARBA00004371"/>
    </source>
</evidence>
<keyword evidence="4" id="KW-0963">Cytoplasm</keyword>
<dbReference type="EMBL" id="AP028917">
    <property type="protein sequence ID" value="BES98559.1"/>
    <property type="molecule type" value="Genomic_DNA"/>
</dbReference>
<keyword evidence="8" id="KW-1185">Reference proteome</keyword>
<dbReference type="Proteomes" id="UP001307889">
    <property type="component" value="Chromosome 9"/>
</dbReference>
<dbReference type="PANTHER" id="PTHR13342:SF2">
    <property type="entry name" value="RAGULATOR COMPLEX PROTEIN LAMTOR5"/>
    <property type="match status" value="1"/>
</dbReference>
<dbReference type="InterPro" id="IPR022272">
    <property type="entry name" value="Lipocalin_CS"/>
</dbReference>
<organism evidence="7 8">
    <name type="scientific">Nesidiocoris tenuis</name>
    <dbReference type="NCBI Taxonomy" id="355587"/>
    <lineage>
        <taxon>Eukaryota</taxon>
        <taxon>Metazoa</taxon>
        <taxon>Ecdysozoa</taxon>
        <taxon>Arthropoda</taxon>
        <taxon>Hexapoda</taxon>
        <taxon>Insecta</taxon>
        <taxon>Pterygota</taxon>
        <taxon>Neoptera</taxon>
        <taxon>Paraneoptera</taxon>
        <taxon>Hemiptera</taxon>
        <taxon>Heteroptera</taxon>
        <taxon>Panheteroptera</taxon>
        <taxon>Cimicomorpha</taxon>
        <taxon>Miridae</taxon>
        <taxon>Dicyphina</taxon>
        <taxon>Nesidiocoris</taxon>
    </lineage>
</organism>
<dbReference type="Gene3D" id="3.30.450.30">
    <property type="entry name" value="Dynein light chain 2a, cytoplasmic"/>
    <property type="match status" value="1"/>
</dbReference>